<keyword evidence="7 10" id="KW-0804">Transcription</keyword>
<comment type="subcellular location">
    <subcellularLocation>
        <location evidence="2 10">Nucleus</location>
    </subcellularLocation>
</comment>
<name>A0A0K9PTJ8_ZOSMR</name>
<dbReference type="InterPro" id="IPR003311">
    <property type="entry name" value="AUX_IAA"/>
</dbReference>
<dbReference type="OrthoDB" id="783725at2759"/>
<dbReference type="STRING" id="29655.A0A0K9PTJ8"/>
<dbReference type="GO" id="GO:0005634">
    <property type="term" value="C:nucleus"/>
    <property type="evidence" value="ECO:0007669"/>
    <property type="project" value="UniProtKB-SubCell"/>
</dbReference>
<keyword evidence="8 10" id="KW-0539">Nucleus</keyword>
<gene>
    <name evidence="13" type="ORF">ZOSMA_168G00150</name>
</gene>
<evidence type="ECO:0000259" key="12">
    <source>
        <dbReference type="PROSITE" id="PS51745"/>
    </source>
</evidence>
<evidence type="ECO:0000256" key="10">
    <source>
        <dbReference type="RuleBase" id="RU004549"/>
    </source>
</evidence>
<keyword evidence="6 10" id="KW-0805">Transcription regulation</keyword>
<evidence type="ECO:0000256" key="7">
    <source>
        <dbReference type="ARBA" id="ARBA00023163"/>
    </source>
</evidence>
<evidence type="ECO:0000256" key="2">
    <source>
        <dbReference type="ARBA" id="ARBA00004123"/>
    </source>
</evidence>
<evidence type="ECO:0000313" key="14">
    <source>
        <dbReference type="Proteomes" id="UP000036987"/>
    </source>
</evidence>
<dbReference type="PANTHER" id="PTHR31734:SF7">
    <property type="entry name" value="AUXIN-RESPONSIVE PROTEIN IAA33"/>
    <property type="match status" value="1"/>
</dbReference>
<dbReference type="InterPro" id="IPR053793">
    <property type="entry name" value="PB1-like"/>
</dbReference>
<comment type="caution">
    <text evidence="13">The sequence shown here is derived from an EMBL/GenBank/DDBJ whole genome shotgun (WGS) entry which is preliminary data.</text>
</comment>
<proteinExistence type="inferred from homology"/>
<keyword evidence="9 10" id="KW-0927">Auxin signaling pathway</keyword>
<evidence type="ECO:0000256" key="3">
    <source>
        <dbReference type="ARBA" id="ARBA00006728"/>
    </source>
</evidence>
<dbReference type="GO" id="GO:0006355">
    <property type="term" value="P:regulation of DNA-templated transcription"/>
    <property type="evidence" value="ECO:0007669"/>
    <property type="project" value="InterPro"/>
</dbReference>
<evidence type="ECO:0000256" key="5">
    <source>
        <dbReference type="ARBA" id="ARBA00022491"/>
    </source>
</evidence>
<comment type="similarity">
    <text evidence="3 10">Belongs to the Aux/IAA family.</text>
</comment>
<organism evidence="13 14">
    <name type="scientific">Zostera marina</name>
    <name type="common">Eelgrass</name>
    <dbReference type="NCBI Taxonomy" id="29655"/>
    <lineage>
        <taxon>Eukaryota</taxon>
        <taxon>Viridiplantae</taxon>
        <taxon>Streptophyta</taxon>
        <taxon>Embryophyta</taxon>
        <taxon>Tracheophyta</taxon>
        <taxon>Spermatophyta</taxon>
        <taxon>Magnoliopsida</taxon>
        <taxon>Liliopsida</taxon>
        <taxon>Zosteraceae</taxon>
        <taxon>Zostera</taxon>
    </lineage>
</organism>
<comment type="subunit">
    <text evidence="4 10">Homodimers and heterodimers.</text>
</comment>
<dbReference type="EMBL" id="LFYR01000640">
    <property type="protein sequence ID" value="KMZ72279.1"/>
    <property type="molecule type" value="Genomic_DNA"/>
</dbReference>
<dbReference type="GO" id="GO:0009734">
    <property type="term" value="P:auxin-activated signaling pathway"/>
    <property type="evidence" value="ECO:0007669"/>
    <property type="project" value="UniProtKB-UniRule"/>
</dbReference>
<feature type="region of interest" description="Disordered" evidence="11">
    <location>
        <begin position="144"/>
        <end position="168"/>
    </location>
</feature>
<comment type="function">
    <text evidence="1 10">Aux/IAA proteins are short-lived transcriptional factors that function as repressors of early auxin response genes at low auxin concentrations.</text>
</comment>
<dbReference type="OMA" id="HITAIME"/>
<dbReference type="AlphaFoldDB" id="A0A0K9PTJ8"/>
<dbReference type="Proteomes" id="UP000036987">
    <property type="component" value="Unassembled WGS sequence"/>
</dbReference>
<feature type="compositionally biased region" description="Gly residues" evidence="11">
    <location>
        <begin position="154"/>
        <end position="168"/>
    </location>
</feature>
<evidence type="ECO:0000256" key="8">
    <source>
        <dbReference type="ARBA" id="ARBA00023242"/>
    </source>
</evidence>
<keyword evidence="14" id="KW-1185">Reference proteome</keyword>
<feature type="region of interest" description="Disordered" evidence="11">
    <location>
        <begin position="1"/>
        <end position="27"/>
    </location>
</feature>
<feature type="compositionally biased region" description="Polar residues" evidence="11">
    <location>
        <begin position="1"/>
        <end position="12"/>
    </location>
</feature>
<evidence type="ECO:0000256" key="11">
    <source>
        <dbReference type="SAM" id="MobiDB-lite"/>
    </source>
</evidence>
<dbReference type="Pfam" id="PF02309">
    <property type="entry name" value="AUX_IAA"/>
    <property type="match status" value="1"/>
</dbReference>
<dbReference type="PROSITE" id="PS51745">
    <property type="entry name" value="PB1"/>
    <property type="match status" value="1"/>
</dbReference>
<evidence type="ECO:0000256" key="9">
    <source>
        <dbReference type="ARBA" id="ARBA00023294"/>
    </source>
</evidence>
<protein>
    <recommendedName>
        <fullName evidence="10">Auxin-responsive protein</fullName>
    </recommendedName>
</protein>
<sequence>MEYYRTSSTHESSSLKRRRWEERTTTAATTATPRKILRFSGLDEEMACAVMPPVTVVLEGRSICHRIHLHKHESYESLAVALRRMFVDIEGSSSDDRAGRLDLTNAVPGYLVAYEDMEDDLLLAGDLSWKDFVRVVKRIRILPTKPKRGSGRRSNGGGGGGGGGSRRG</sequence>
<keyword evidence="5 10" id="KW-0678">Repressor</keyword>
<evidence type="ECO:0000256" key="1">
    <source>
        <dbReference type="ARBA" id="ARBA00002159"/>
    </source>
</evidence>
<evidence type="ECO:0000256" key="4">
    <source>
        <dbReference type="ARBA" id="ARBA00011726"/>
    </source>
</evidence>
<evidence type="ECO:0000313" key="13">
    <source>
        <dbReference type="EMBL" id="KMZ72279.1"/>
    </source>
</evidence>
<dbReference type="PANTHER" id="PTHR31734">
    <property type="entry name" value="AUXIN-RESPONSIVE PROTEIN IAA17"/>
    <property type="match status" value="1"/>
</dbReference>
<feature type="domain" description="PB1" evidence="12">
    <location>
        <begin position="51"/>
        <end position="146"/>
    </location>
</feature>
<dbReference type="Gene3D" id="3.10.20.90">
    <property type="entry name" value="Phosphatidylinositol 3-kinase Catalytic Subunit, Chain A, domain 1"/>
    <property type="match status" value="1"/>
</dbReference>
<reference evidence="14" key="1">
    <citation type="journal article" date="2016" name="Nature">
        <title>The genome of the seagrass Zostera marina reveals angiosperm adaptation to the sea.</title>
        <authorList>
            <person name="Olsen J.L."/>
            <person name="Rouze P."/>
            <person name="Verhelst B."/>
            <person name="Lin Y.-C."/>
            <person name="Bayer T."/>
            <person name="Collen J."/>
            <person name="Dattolo E."/>
            <person name="De Paoli E."/>
            <person name="Dittami S."/>
            <person name="Maumus F."/>
            <person name="Michel G."/>
            <person name="Kersting A."/>
            <person name="Lauritano C."/>
            <person name="Lohaus R."/>
            <person name="Toepel M."/>
            <person name="Tonon T."/>
            <person name="Vanneste K."/>
            <person name="Amirebrahimi M."/>
            <person name="Brakel J."/>
            <person name="Bostroem C."/>
            <person name="Chovatia M."/>
            <person name="Grimwood J."/>
            <person name="Jenkins J.W."/>
            <person name="Jueterbock A."/>
            <person name="Mraz A."/>
            <person name="Stam W.T."/>
            <person name="Tice H."/>
            <person name="Bornberg-Bauer E."/>
            <person name="Green P.J."/>
            <person name="Pearson G.A."/>
            <person name="Procaccini G."/>
            <person name="Duarte C.M."/>
            <person name="Schmutz J."/>
            <person name="Reusch T.B.H."/>
            <person name="Van de Peer Y."/>
        </authorList>
    </citation>
    <scope>NUCLEOTIDE SEQUENCE [LARGE SCALE GENOMIC DNA]</scope>
    <source>
        <strain evidence="14">cv. Finnish</strain>
    </source>
</reference>
<accession>A0A0K9PTJ8</accession>
<dbReference type="InterPro" id="IPR033389">
    <property type="entry name" value="AUX/IAA_dom"/>
</dbReference>
<dbReference type="SUPFAM" id="SSF54277">
    <property type="entry name" value="CAD &amp; PB1 domains"/>
    <property type="match status" value="1"/>
</dbReference>
<evidence type="ECO:0000256" key="6">
    <source>
        <dbReference type="ARBA" id="ARBA00023015"/>
    </source>
</evidence>